<evidence type="ECO:0000313" key="2">
    <source>
        <dbReference type="Proteomes" id="UP000004457"/>
    </source>
</evidence>
<dbReference type="EMBL" id="ACEN01000102">
    <property type="protein sequence ID" value="EEG32634.1"/>
    <property type="molecule type" value="Genomic_DNA"/>
</dbReference>
<dbReference type="AlphaFoldDB" id="C0EQU3"/>
<gene>
    <name evidence="1" type="ORF">NEIFLAOT_02340</name>
</gene>
<organism evidence="1 2">
    <name type="scientific">Neisseria flavescens NRL30031/H210</name>
    <dbReference type="NCBI Taxonomy" id="546264"/>
    <lineage>
        <taxon>Bacteria</taxon>
        <taxon>Pseudomonadati</taxon>
        <taxon>Pseudomonadota</taxon>
        <taxon>Betaproteobacteria</taxon>
        <taxon>Neisseriales</taxon>
        <taxon>Neisseriaceae</taxon>
        <taxon>Neisseria</taxon>
    </lineage>
</organism>
<protein>
    <submittedName>
        <fullName evidence="1">Uncharacterized protein</fullName>
    </submittedName>
</protein>
<accession>C0EQU3</accession>
<proteinExistence type="predicted"/>
<dbReference type="Proteomes" id="UP000004457">
    <property type="component" value="Unassembled WGS sequence"/>
</dbReference>
<comment type="caution">
    <text evidence="1">The sequence shown here is derived from an EMBL/GenBank/DDBJ whole genome shotgun (WGS) entry which is preliminary data.</text>
</comment>
<sequence length="46" mass="5643">MWVILYDMVVSWKSSSFFRQPFHLRPSENQNRHTFADMPVCHFKNQ</sequence>
<name>C0EQU3_NEIFL</name>
<keyword evidence="2" id="KW-1185">Reference proteome</keyword>
<reference evidence="1 2" key="1">
    <citation type="submission" date="2009-01" db="EMBL/GenBank/DDBJ databases">
        <authorList>
            <person name="Fulton L."/>
            <person name="Clifton S."/>
            <person name="Chinwalla A.T."/>
            <person name="Mitreva M."/>
            <person name="Sodergren E."/>
            <person name="Weinstock G."/>
            <person name="Clifton S."/>
            <person name="Dooling D.J."/>
            <person name="Fulton B."/>
            <person name="Minx P."/>
            <person name="Pepin K.H."/>
            <person name="Johnson M."/>
            <person name="Bhonagiri V."/>
            <person name="Nash W.E."/>
            <person name="Mardis E.R."/>
            <person name="Wilson R.K."/>
        </authorList>
    </citation>
    <scope>NUCLEOTIDE SEQUENCE [LARGE SCALE GENOMIC DNA]</scope>
    <source>
        <strain evidence="1 2">NRL30031/H210</strain>
    </source>
</reference>
<evidence type="ECO:0000313" key="1">
    <source>
        <dbReference type="EMBL" id="EEG32634.1"/>
    </source>
</evidence>